<keyword evidence="3" id="KW-1185">Reference proteome</keyword>
<protein>
    <submittedName>
        <fullName evidence="2">Uncharacterized protein</fullName>
    </submittedName>
</protein>
<keyword evidence="1" id="KW-0812">Transmembrane</keyword>
<proteinExistence type="predicted"/>
<dbReference type="RefSeq" id="WP_270023204.1">
    <property type="nucleotide sequence ID" value="NZ_JAPDDP010000002.1"/>
</dbReference>
<feature type="transmembrane region" description="Helical" evidence="1">
    <location>
        <begin position="35"/>
        <end position="55"/>
    </location>
</feature>
<sequence length="139" mass="14705">MISVYTPNFILGLVSGIMAVTFIGLGIVFSFTFGTLGIALLAFGVLDAIVALVVFSRARATGAREAVARISHTTARVVEAAHSWGTNIGNRHPVKLTVDLAGGRHTRTLLVPSHIDWKAGEPVDVKFAPDDPANFLPVA</sequence>
<name>A0A9X3S6C5_9ACTN</name>
<keyword evidence="1" id="KW-1133">Transmembrane helix</keyword>
<dbReference type="Proteomes" id="UP001147653">
    <property type="component" value="Unassembled WGS sequence"/>
</dbReference>
<comment type="caution">
    <text evidence="2">The sequence shown here is derived from an EMBL/GenBank/DDBJ whole genome shotgun (WGS) entry which is preliminary data.</text>
</comment>
<feature type="transmembrane region" description="Helical" evidence="1">
    <location>
        <begin position="9"/>
        <end position="29"/>
    </location>
</feature>
<evidence type="ECO:0000313" key="3">
    <source>
        <dbReference type="Proteomes" id="UP001147653"/>
    </source>
</evidence>
<dbReference type="AlphaFoldDB" id="A0A9X3S6C5"/>
<keyword evidence="1" id="KW-0472">Membrane</keyword>
<accession>A0A9X3S6C5</accession>
<evidence type="ECO:0000313" key="2">
    <source>
        <dbReference type="EMBL" id="MDA0178938.1"/>
    </source>
</evidence>
<organism evidence="2 3">
    <name type="scientific">Solirubrobacter phytolaccae</name>
    <dbReference type="NCBI Taxonomy" id="1404360"/>
    <lineage>
        <taxon>Bacteria</taxon>
        <taxon>Bacillati</taxon>
        <taxon>Actinomycetota</taxon>
        <taxon>Thermoleophilia</taxon>
        <taxon>Solirubrobacterales</taxon>
        <taxon>Solirubrobacteraceae</taxon>
        <taxon>Solirubrobacter</taxon>
    </lineage>
</organism>
<reference evidence="2" key="1">
    <citation type="submission" date="2022-10" db="EMBL/GenBank/DDBJ databases">
        <title>The WGS of Solirubrobacter phytolaccae KCTC 29190.</title>
        <authorList>
            <person name="Jiang Z."/>
        </authorList>
    </citation>
    <scope>NUCLEOTIDE SEQUENCE</scope>
    <source>
        <strain evidence="2">KCTC 29190</strain>
    </source>
</reference>
<dbReference type="EMBL" id="JAPDDP010000002">
    <property type="protein sequence ID" value="MDA0178938.1"/>
    <property type="molecule type" value="Genomic_DNA"/>
</dbReference>
<evidence type="ECO:0000256" key="1">
    <source>
        <dbReference type="SAM" id="Phobius"/>
    </source>
</evidence>
<gene>
    <name evidence="2" type="ORF">OJ997_01430</name>
</gene>